<dbReference type="InterPro" id="IPR036457">
    <property type="entry name" value="PPM-type-like_dom_sf"/>
</dbReference>
<dbReference type="AlphaFoldDB" id="A0A7J0BL37"/>
<dbReference type="Proteomes" id="UP000503840">
    <property type="component" value="Unassembled WGS sequence"/>
</dbReference>
<feature type="modified residue" description="4-aspartylphosphate" evidence="2">
    <location>
        <position position="40"/>
    </location>
</feature>
<evidence type="ECO:0000259" key="3">
    <source>
        <dbReference type="PROSITE" id="PS50110"/>
    </source>
</evidence>
<dbReference type="GO" id="GO:0016791">
    <property type="term" value="F:phosphatase activity"/>
    <property type="evidence" value="ECO:0007669"/>
    <property type="project" value="TreeGrafter"/>
</dbReference>
<dbReference type="SMART" id="SM00448">
    <property type="entry name" value="REC"/>
    <property type="match status" value="1"/>
</dbReference>
<evidence type="ECO:0000313" key="5">
    <source>
        <dbReference type="Proteomes" id="UP000503840"/>
    </source>
</evidence>
<keyword evidence="2" id="KW-0597">Phosphoprotein</keyword>
<evidence type="ECO:0000256" key="2">
    <source>
        <dbReference type="PROSITE-ProRule" id="PRU00169"/>
    </source>
</evidence>
<dbReference type="Pfam" id="PF00072">
    <property type="entry name" value="Response_reg"/>
    <property type="match status" value="1"/>
</dbReference>
<dbReference type="InterPro" id="IPR011006">
    <property type="entry name" value="CheY-like_superfamily"/>
</dbReference>
<dbReference type="PROSITE" id="PS50110">
    <property type="entry name" value="RESPONSE_REGULATORY"/>
    <property type="match status" value="1"/>
</dbReference>
<accession>A0A7J0BL37</accession>
<evidence type="ECO:0000256" key="1">
    <source>
        <dbReference type="ARBA" id="ARBA00022801"/>
    </source>
</evidence>
<dbReference type="SMART" id="SM00331">
    <property type="entry name" value="PP2C_SIG"/>
    <property type="match status" value="1"/>
</dbReference>
<gene>
    <name evidence="4" type="ORF">DSM101010T_21490</name>
</gene>
<dbReference type="Pfam" id="PF07228">
    <property type="entry name" value="SpoIIE"/>
    <property type="match status" value="1"/>
</dbReference>
<comment type="caution">
    <text evidence="4">The sequence shown here is derived from an EMBL/GenBank/DDBJ whole genome shotgun (WGS) entry which is preliminary data.</text>
</comment>
<dbReference type="GO" id="GO:0000160">
    <property type="term" value="P:phosphorelay signal transduction system"/>
    <property type="evidence" value="ECO:0007669"/>
    <property type="project" value="InterPro"/>
</dbReference>
<dbReference type="SUPFAM" id="SSF81606">
    <property type="entry name" value="PP2C-like"/>
    <property type="match status" value="1"/>
</dbReference>
<dbReference type="PANTHER" id="PTHR43156">
    <property type="entry name" value="STAGE II SPORULATION PROTEIN E-RELATED"/>
    <property type="match status" value="1"/>
</dbReference>
<proteinExistence type="predicted"/>
<keyword evidence="5" id="KW-1185">Reference proteome</keyword>
<dbReference type="EMBL" id="BLVO01000013">
    <property type="protein sequence ID" value="GFM33784.1"/>
    <property type="molecule type" value="Genomic_DNA"/>
</dbReference>
<dbReference type="Gene3D" id="3.40.50.2300">
    <property type="match status" value="1"/>
</dbReference>
<keyword evidence="1" id="KW-0378">Hydrolase</keyword>
<reference evidence="4 5" key="1">
    <citation type="submission" date="2020-05" db="EMBL/GenBank/DDBJ databases">
        <title>Draft genome sequence of Desulfovibrio sp. strain HN2T.</title>
        <authorList>
            <person name="Ueno A."/>
            <person name="Tamazawa S."/>
            <person name="Tamamura S."/>
            <person name="Murakami T."/>
            <person name="Kiyama T."/>
            <person name="Inomata H."/>
            <person name="Amano Y."/>
            <person name="Miyakawa K."/>
            <person name="Tamaki H."/>
            <person name="Naganuma T."/>
            <person name="Kaneko K."/>
        </authorList>
    </citation>
    <scope>NUCLEOTIDE SEQUENCE [LARGE SCALE GENOMIC DNA]</scope>
    <source>
        <strain evidence="4 5">HN2</strain>
    </source>
</reference>
<sequence length="363" mass="40209">MTRASLKAMLGDTRTLHEAETGAAALESYLTFKPDIILLDLLMPEENGLAVIRSIRKDHNDTDTYIIVLTGEEDPDLHTLSLNMGANDFLAKPFSKAELLARIGVAERQTAITKQLREYSTRIRKEIELVAHLQQKLLPDASPLIPGIRIESIYNPSGHASGDYYDYFTLPDGVTLRAIIADVSGHGARAAFIMGIVRTLFRLTQMRTTTLVDTVQLINKHLLETIGTEADFVTLFCVDFDTRNGSLEYINAGHCPAILRHPDGTIETLHANVPLLGFFDVATESLHCSFKSGSRILLYTDGFFDWRMTDGALFSLSRFLEIASAHMSVPADYVDSLQNSLTQEAGGKQNFRDDVTALWIAMG</sequence>
<protein>
    <submittedName>
        <fullName evidence="4">Fused response regulator/phosphatase</fullName>
    </submittedName>
</protein>
<dbReference type="Gene3D" id="3.60.40.10">
    <property type="entry name" value="PPM-type phosphatase domain"/>
    <property type="match status" value="1"/>
</dbReference>
<feature type="domain" description="Response regulatory" evidence="3">
    <location>
        <begin position="1"/>
        <end position="107"/>
    </location>
</feature>
<dbReference type="InterPro" id="IPR001789">
    <property type="entry name" value="Sig_transdc_resp-reg_receiver"/>
</dbReference>
<organism evidence="4 5">
    <name type="scientific">Desulfovibrio subterraneus</name>
    <dbReference type="NCBI Taxonomy" id="2718620"/>
    <lineage>
        <taxon>Bacteria</taxon>
        <taxon>Pseudomonadati</taxon>
        <taxon>Thermodesulfobacteriota</taxon>
        <taxon>Desulfovibrionia</taxon>
        <taxon>Desulfovibrionales</taxon>
        <taxon>Desulfovibrionaceae</taxon>
        <taxon>Desulfovibrio</taxon>
    </lineage>
</organism>
<dbReference type="PANTHER" id="PTHR43156:SF2">
    <property type="entry name" value="STAGE II SPORULATION PROTEIN E"/>
    <property type="match status" value="1"/>
</dbReference>
<evidence type="ECO:0000313" key="4">
    <source>
        <dbReference type="EMBL" id="GFM33784.1"/>
    </source>
</evidence>
<dbReference type="InterPro" id="IPR052016">
    <property type="entry name" value="Bact_Sigma-Reg"/>
</dbReference>
<dbReference type="SUPFAM" id="SSF52172">
    <property type="entry name" value="CheY-like"/>
    <property type="match status" value="1"/>
</dbReference>
<name>A0A7J0BL37_9BACT</name>
<dbReference type="InterPro" id="IPR001932">
    <property type="entry name" value="PPM-type_phosphatase-like_dom"/>
</dbReference>